<name>A0A117LQY1_9EURY</name>
<dbReference type="Proteomes" id="UP000054598">
    <property type="component" value="Unassembled WGS sequence"/>
</dbReference>
<accession>A0A117LQY1</accession>
<dbReference type="InterPro" id="IPR036895">
    <property type="entry name" value="Uracil-DNA_glycosylase-like_sf"/>
</dbReference>
<evidence type="ECO:0000259" key="1">
    <source>
        <dbReference type="Pfam" id="PF03167"/>
    </source>
</evidence>
<feature type="domain" description="Uracil-DNA glycosylase-like" evidence="1">
    <location>
        <begin position="118"/>
        <end position="223"/>
    </location>
</feature>
<evidence type="ECO:0000313" key="3">
    <source>
        <dbReference type="EMBL" id="KUL00081.1"/>
    </source>
</evidence>
<dbReference type="PATRIC" id="fig|2198.3.peg.1535"/>
<dbReference type="EMBL" id="LGHE01000199">
    <property type="protein sequence ID" value="KUL00081.1"/>
    <property type="molecule type" value="Genomic_DNA"/>
</dbReference>
<organism evidence="2 4">
    <name type="scientific">Methanoculleus marisnigri</name>
    <dbReference type="NCBI Taxonomy" id="2198"/>
    <lineage>
        <taxon>Archaea</taxon>
        <taxon>Methanobacteriati</taxon>
        <taxon>Methanobacteriota</taxon>
        <taxon>Stenosarchaea group</taxon>
        <taxon>Methanomicrobia</taxon>
        <taxon>Methanomicrobiales</taxon>
        <taxon>Methanomicrobiaceae</taxon>
        <taxon>Methanoculleus</taxon>
    </lineage>
</organism>
<evidence type="ECO:0000313" key="5">
    <source>
        <dbReference type="Proteomes" id="UP000054598"/>
    </source>
</evidence>
<sequence>MSAESVAEVYRRYAAARPEYRGVLLPGLLPHDACAAERRRPDRVTVLFIAESPPWTAGRREVAEPSDCLSPDYPYFWNDRYDAVCRPGAAPLSRGLAENLFMLLGLDGGSRRENLDLFARNFFLVDTVKCVFRKNRKAAIPGDLVRMSAREILGQEIAGLAPGYIVALGNTALAGLSEIEPYASALSGVGKITEIPGDLRESLFLESRLLCMPYPGGRNRRYLDTIESGFELIRDLAV</sequence>
<proteinExistence type="predicted"/>
<dbReference type="EMBL" id="LGGD01000060">
    <property type="protein sequence ID" value="KUK62547.1"/>
    <property type="molecule type" value="Genomic_DNA"/>
</dbReference>
<reference evidence="2" key="1">
    <citation type="journal article" date="2015" name="MBio">
        <title>Genome-resolved metagenomic analysis reveals roles for candidate phyla and other microbial community members in biogeochemical transformations in oil reservoirs.</title>
        <authorList>
            <person name="Hu P."/>
            <person name="Tom L."/>
            <person name="Singh A."/>
            <person name="Thomas B.C."/>
            <person name="Baker B.J."/>
            <person name="Piceno Y.M."/>
            <person name="Andersen G.L."/>
            <person name="Banfield J.F."/>
        </authorList>
    </citation>
    <scope>NUCLEOTIDE SEQUENCE [LARGE SCALE GENOMIC DNA]</scope>
    <source>
        <strain evidence="2">62_101</strain>
        <strain evidence="3">63_41</strain>
    </source>
</reference>
<dbReference type="Proteomes" id="UP000054323">
    <property type="component" value="Unassembled WGS sequence"/>
</dbReference>
<dbReference type="Gene3D" id="3.40.470.10">
    <property type="entry name" value="Uracil-DNA glycosylase-like domain"/>
    <property type="match status" value="1"/>
</dbReference>
<dbReference type="AlphaFoldDB" id="A0A117LQY1"/>
<evidence type="ECO:0000313" key="2">
    <source>
        <dbReference type="EMBL" id="KUK62547.1"/>
    </source>
</evidence>
<dbReference type="Pfam" id="PF03167">
    <property type="entry name" value="UDG"/>
    <property type="match status" value="1"/>
</dbReference>
<dbReference type="SUPFAM" id="SSF52141">
    <property type="entry name" value="Uracil-DNA glycosylase-like"/>
    <property type="match status" value="1"/>
</dbReference>
<comment type="caution">
    <text evidence="2">The sequence shown here is derived from an EMBL/GenBank/DDBJ whole genome shotgun (WGS) entry which is preliminary data.</text>
</comment>
<gene>
    <name evidence="2" type="ORF">XD82_0644</name>
    <name evidence="3" type="ORF">XE10_1559</name>
</gene>
<protein>
    <recommendedName>
        <fullName evidence="1">Uracil-DNA glycosylase-like domain-containing protein</fullName>
    </recommendedName>
</protein>
<evidence type="ECO:0000313" key="4">
    <source>
        <dbReference type="Proteomes" id="UP000054323"/>
    </source>
</evidence>
<dbReference type="InterPro" id="IPR005122">
    <property type="entry name" value="Uracil-DNA_glycosylase-like"/>
</dbReference>
<reference evidence="4 5" key="2">
    <citation type="journal article" date="2015" name="MBio">
        <title>Genome-Resolved Metagenomic Analysis Reveals Roles for Candidate Phyla and Other Microbial Community Members in Biogeochemical Transformations in Oil Reservoirs.</title>
        <authorList>
            <person name="Hu P."/>
            <person name="Tom L."/>
            <person name="Singh A."/>
            <person name="Thomas B.C."/>
            <person name="Baker B.J."/>
            <person name="Piceno Y.M."/>
            <person name="Andersen G.L."/>
            <person name="Banfield J.F."/>
        </authorList>
    </citation>
    <scope>NUCLEOTIDE SEQUENCE [LARGE SCALE GENOMIC DNA]</scope>
</reference>